<organism evidence="2 3">
    <name type="scientific">Candidatus Kuenenbacteria bacterium GW2011_GWA2_42_15</name>
    <dbReference type="NCBI Taxonomy" id="1618677"/>
    <lineage>
        <taxon>Bacteria</taxon>
        <taxon>Candidatus Kueneniibacteriota</taxon>
    </lineage>
</organism>
<dbReference type="EMBL" id="LCCW01000039">
    <property type="protein sequence ID" value="KKS40589.1"/>
    <property type="molecule type" value="Genomic_DNA"/>
</dbReference>
<evidence type="ECO:0000313" key="2">
    <source>
        <dbReference type="EMBL" id="KKS40589.1"/>
    </source>
</evidence>
<evidence type="ECO:0000313" key="3">
    <source>
        <dbReference type="Proteomes" id="UP000034516"/>
    </source>
</evidence>
<evidence type="ECO:0000256" key="1">
    <source>
        <dbReference type="SAM" id="SignalP"/>
    </source>
</evidence>
<name>A0A0G0YVI1_9BACT</name>
<accession>A0A0G0YVI1</accession>
<feature type="chain" id="PRO_5002535615" description="Curculin domain protein (Mannose-binding) lectin" evidence="1">
    <location>
        <begin position="30"/>
        <end position="455"/>
    </location>
</feature>
<dbReference type="Proteomes" id="UP000034516">
    <property type="component" value="Unassembled WGS sequence"/>
</dbReference>
<proteinExistence type="predicted"/>
<dbReference type="AlphaFoldDB" id="A0A0G0YVI1"/>
<reference evidence="2 3" key="1">
    <citation type="journal article" date="2015" name="Nature">
        <title>rRNA introns, odd ribosomes, and small enigmatic genomes across a large radiation of phyla.</title>
        <authorList>
            <person name="Brown C.T."/>
            <person name="Hug L.A."/>
            <person name="Thomas B.C."/>
            <person name="Sharon I."/>
            <person name="Castelle C.J."/>
            <person name="Singh A."/>
            <person name="Wilkins M.J."/>
            <person name="Williams K.H."/>
            <person name="Banfield J.F."/>
        </authorList>
    </citation>
    <scope>NUCLEOTIDE SEQUENCE [LARGE SCALE GENOMIC DNA]</scope>
</reference>
<evidence type="ECO:0008006" key="4">
    <source>
        <dbReference type="Google" id="ProtNLM"/>
    </source>
</evidence>
<sequence>MLKIQKLTAFLSLLGFFIGALAPSLPASAQFNPHLIITDVELTDYNTMNLDQIQEFLEVKDSPLAKYVDPTVRMTAAQIIYDNARLNRINPKYVLALLQKEQSLVTDPNPSEDQYNWATGYGICDSCTKNDPGVQKYKGFYKQVDYGAGGTRFYFDNPDKFKYQVGQTYAIDDTKVTIKNDATRTLYIYTPHLHGNEILANLWEKWFAVSYLDGTLLQDAESGGIYLIRDGAKQPFLSKSAFLSRYLSFDKVIPVKPAELDKYSLSSPIEYPNYSLLQIPTGGIYLLDDDTLRPIDSKETFKLLGFNLEEIIHVGNKDIFPYKFGEPVTKKDLHPTGTLLQDKKTGGVYFVKLGVKYPIPTRDLLKIYYKNKKITAASAKELDQYETGAAIKLRDGELVSPKGESTVYFISSSLKKPFDSYAAFKGMGFKPENIIYVDKKTLELHTTGEIITLNK</sequence>
<gene>
    <name evidence="2" type="ORF">UV02_C0039G0004</name>
</gene>
<comment type="caution">
    <text evidence="2">The sequence shown here is derived from an EMBL/GenBank/DDBJ whole genome shotgun (WGS) entry which is preliminary data.</text>
</comment>
<feature type="signal peptide" evidence="1">
    <location>
        <begin position="1"/>
        <end position="29"/>
    </location>
</feature>
<protein>
    <recommendedName>
        <fullName evidence="4">Curculin domain protein (Mannose-binding) lectin</fullName>
    </recommendedName>
</protein>
<keyword evidence="1" id="KW-0732">Signal</keyword>